<dbReference type="Proteomes" id="UP000057158">
    <property type="component" value="Chromosome"/>
</dbReference>
<dbReference type="EMBL" id="CP010802">
    <property type="protein sequence ID" value="ALC16262.1"/>
    <property type="molecule type" value="Genomic_DNA"/>
</dbReference>
<proteinExistence type="predicted"/>
<dbReference type="Pfam" id="PF13466">
    <property type="entry name" value="STAS_2"/>
    <property type="match status" value="1"/>
</dbReference>
<accession>A0A0M4DH04</accession>
<dbReference type="AlphaFoldDB" id="A0A0M4DH04"/>
<evidence type="ECO:0000259" key="1">
    <source>
        <dbReference type="PROSITE" id="PS50801"/>
    </source>
</evidence>
<dbReference type="STRING" id="1603606.DSOUD_1483"/>
<name>A0A0M4DH04_9BACT</name>
<dbReference type="SUPFAM" id="SSF52091">
    <property type="entry name" value="SpoIIaa-like"/>
    <property type="match status" value="1"/>
</dbReference>
<feature type="domain" description="STAS" evidence="1">
    <location>
        <begin position="12"/>
        <end position="113"/>
    </location>
</feature>
<reference evidence="2 3" key="1">
    <citation type="submission" date="2015-07" db="EMBL/GenBank/DDBJ databases">
        <title>Isolation and Genomic Characterization of a Novel Halophilic Metal-Reducing Deltaproteobacterium from the Deep Subsurface.</title>
        <authorList>
            <person name="Badalamenti J.P."/>
            <person name="Summers Z.M."/>
            <person name="Gralnick J.A."/>
            <person name="Bond D.R."/>
        </authorList>
    </citation>
    <scope>NUCLEOTIDE SEQUENCE [LARGE SCALE GENOMIC DNA]</scope>
    <source>
        <strain evidence="2 3">WTL</strain>
    </source>
</reference>
<dbReference type="RefSeq" id="WP_053550392.1">
    <property type="nucleotide sequence ID" value="NZ_CP010802.1"/>
</dbReference>
<dbReference type="InterPro" id="IPR058548">
    <property type="entry name" value="MlaB-like_STAS"/>
</dbReference>
<organism evidence="2 3">
    <name type="scientific">Desulfuromonas soudanensis</name>
    <dbReference type="NCBI Taxonomy" id="1603606"/>
    <lineage>
        <taxon>Bacteria</taxon>
        <taxon>Pseudomonadati</taxon>
        <taxon>Thermodesulfobacteriota</taxon>
        <taxon>Desulfuromonadia</taxon>
        <taxon>Desulfuromonadales</taxon>
        <taxon>Desulfuromonadaceae</taxon>
        <taxon>Desulfuromonas</taxon>
    </lineage>
</organism>
<dbReference type="PATRIC" id="fig|1603606.3.peg.1616"/>
<gene>
    <name evidence="2" type="ORF">DSOUD_1483</name>
</gene>
<protein>
    <submittedName>
        <fullName evidence="2">Putative anti-sigma-factor antagonist</fullName>
    </submittedName>
</protein>
<dbReference type="OrthoDB" id="5397031at2"/>
<dbReference type="InterPro" id="IPR002645">
    <property type="entry name" value="STAS_dom"/>
</dbReference>
<dbReference type="PROSITE" id="PS50801">
    <property type="entry name" value="STAS"/>
    <property type="match status" value="1"/>
</dbReference>
<dbReference type="InterPro" id="IPR036513">
    <property type="entry name" value="STAS_dom_sf"/>
</dbReference>
<evidence type="ECO:0000313" key="2">
    <source>
        <dbReference type="EMBL" id="ALC16262.1"/>
    </source>
</evidence>
<evidence type="ECO:0000313" key="3">
    <source>
        <dbReference type="Proteomes" id="UP000057158"/>
    </source>
</evidence>
<keyword evidence="3" id="KW-1185">Reference proteome</keyword>
<dbReference type="KEGG" id="des:DSOUD_1483"/>
<sequence>MEKMTGAKFRKLTFEGDITLREVSAMADEFRAALKEDEHLTINLEGATDIDLSVLQLLCSVHRSLAEKGKQLDIDGTIPGTISRKVVEAGFHRHLGCSFVNGHQCIWTDALTT</sequence>
<dbReference type="Gene3D" id="3.30.750.24">
    <property type="entry name" value="STAS domain"/>
    <property type="match status" value="1"/>
</dbReference>